<evidence type="ECO:0000256" key="2">
    <source>
        <dbReference type="ARBA" id="ARBA00022723"/>
    </source>
</evidence>
<comment type="cofactor">
    <cofactor evidence="5">
        <name>[2Fe-2S] cluster</name>
        <dbReference type="ChEBI" id="CHEBI:190135"/>
    </cofactor>
</comment>
<dbReference type="Pfam" id="PF09360">
    <property type="entry name" value="zf-CDGSH"/>
    <property type="match status" value="1"/>
</dbReference>
<keyword evidence="8" id="KW-1185">Reference proteome</keyword>
<evidence type="ECO:0000313" key="8">
    <source>
        <dbReference type="Proteomes" id="UP000823046"/>
    </source>
</evidence>
<accession>A0ABQ7JA45</accession>
<keyword evidence="2" id="KW-0479">Metal-binding</keyword>
<keyword evidence="4" id="KW-0411">Iron-sulfur</keyword>
<protein>
    <submittedName>
        <fullName evidence="7">PfMNL-2 CISD1 family iron-sulfur protein</fullName>
    </submittedName>
</protein>
<dbReference type="InterPro" id="IPR018967">
    <property type="entry name" value="FeS-contain_CDGSH-typ"/>
</dbReference>
<evidence type="ECO:0000256" key="1">
    <source>
        <dbReference type="ARBA" id="ARBA00022714"/>
    </source>
</evidence>
<reference evidence="7 8" key="1">
    <citation type="journal article" date="2020" name="bioRxiv">
        <title>Metabolic contributions of an alphaproteobacterial endosymbiont in the apicomplexan Cardiosporidium cionae.</title>
        <authorList>
            <person name="Hunter E.S."/>
            <person name="Paight C.J."/>
            <person name="Lane C.E."/>
        </authorList>
    </citation>
    <scope>NUCLEOTIDE SEQUENCE [LARGE SCALE GENOMIC DNA]</scope>
    <source>
        <strain evidence="7">ESH_2018</strain>
    </source>
</reference>
<keyword evidence="1" id="KW-0001">2Fe-2S</keyword>
<evidence type="ECO:0000256" key="4">
    <source>
        <dbReference type="ARBA" id="ARBA00023014"/>
    </source>
</evidence>
<dbReference type="EMBL" id="JADAQX010000279">
    <property type="protein sequence ID" value="KAF8820873.1"/>
    <property type="molecule type" value="Genomic_DNA"/>
</dbReference>
<evidence type="ECO:0000259" key="6">
    <source>
        <dbReference type="SMART" id="SM00704"/>
    </source>
</evidence>
<gene>
    <name evidence="7" type="ORF">IE077_002719</name>
</gene>
<evidence type="ECO:0000256" key="3">
    <source>
        <dbReference type="ARBA" id="ARBA00023004"/>
    </source>
</evidence>
<name>A0ABQ7JA45_9APIC</name>
<dbReference type="SMART" id="SM00704">
    <property type="entry name" value="ZnF_CDGSH"/>
    <property type="match status" value="1"/>
</dbReference>
<dbReference type="Proteomes" id="UP000823046">
    <property type="component" value="Unassembled WGS sequence"/>
</dbReference>
<keyword evidence="3" id="KW-0408">Iron</keyword>
<comment type="caution">
    <text evidence="7">The sequence shown here is derived from an EMBL/GenBank/DDBJ whole genome shotgun (WGS) entry which is preliminary data.</text>
</comment>
<dbReference type="Gene3D" id="3.40.5.90">
    <property type="entry name" value="CDGSH iron-sulfur domain, mitoNEET-type"/>
    <property type="match status" value="1"/>
</dbReference>
<organism evidence="7 8">
    <name type="scientific">Cardiosporidium cionae</name>
    <dbReference type="NCBI Taxonomy" id="476202"/>
    <lineage>
        <taxon>Eukaryota</taxon>
        <taxon>Sar</taxon>
        <taxon>Alveolata</taxon>
        <taxon>Apicomplexa</taxon>
        <taxon>Aconoidasida</taxon>
        <taxon>Nephromycida</taxon>
        <taxon>Cardiosporidium</taxon>
    </lineage>
</organism>
<sequence length="125" mass="13940">MGNIFSRNSEFQKRRNVRLPGEYLNAWDLPSSYTRVIYTPNSKATRFCVCRCWRSASFPYCDNTHKKLQKQGIQCGPIMVEIRKSPPIIASAKQVAQGASSLLQSQSSKPLLHLSIGCAIAFSTG</sequence>
<evidence type="ECO:0000313" key="7">
    <source>
        <dbReference type="EMBL" id="KAF8820873.1"/>
    </source>
</evidence>
<proteinExistence type="predicted"/>
<evidence type="ECO:0000256" key="5">
    <source>
        <dbReference type="ARBA" id="ARBA00034078"/>
    </source>
</evidence>
<dbReference type="InterPro" id="IPR042216">
    <property type="entry name" value="MitoNEET_CISD"/>
</dbReference>
<feature type="domain" description="Iron-binding zinc finger CDGSH type" evidence="6">
    <location>
        <begin position="34"/>
        <end position="71"/>
    </location>
</feature>